<name>A0ACC5XUA1_PANGG</name>
<dbReference type="Proteomes" id="UP000829447">
    <property type="component" value="Linkage Group LG28"/>
</dbReference>
<proteinExistence type="predicted"/>
<organism evidence="1 2">
    <name type="scientific">Pangasianodon gigas</name>
    <name type="common">Mekong giant catfish</name>
    <name type="synonym">Pangasius gigas</name>
    <dbReference type="NCBI Taxonomy" id="30993"/>
    <lineage>
        <taxon>Eukaryota</taxon>
        <taxon>Metazoa</taxon>
        <taxon>Chordata</taxon>
        <taxon>Craniata</taxon>
        <taxon>Vertebrata</taxon>
        <taxon>Euteleostomi</taxon>
        <taxon>Actinopterygii</taxon>
        <taxon>Neopterygii</taxon>
        <taxon>Teleostei</taxon>
        <taxon>Ostariophysi</taxon>
        <taxon>Siluriformes</taxon>
        <taxon>Pangasiidae</taxon>
        <taxon>Pangasianodon</taxon>
    </lineage>
</organism>
<keyword evidence="2" id="KW-1185">Reference proteome</keyword>
<evidence type="ECO:0000313" key="2">
    <source>
        <dbReference type="Proteomes" id="UP000829447"/>
    </source>
</evidence>
<sequence>MSRFLTLSCSLSRAARRSVWSSHSTERRVGVELEGRKLEISTGKLARFADGCSVVQLGETSVMVTAVSKTKPSPSQFMPLVVDYRQKAAAAGRIPTNYLRREMGSSDSEILTSRLIDRSIRPLFPAGYFYDTQVLCNILAVDSVNVPDVLAINGASAALAVSDIPWNGPVGAVRIGLIDGEFVVNPTRKEMSSSTLNLVVAGAPSSQVVMMEAAAENVLQQDFCHAIKLGVKHTQQIIHAIQQLVREHKVVKRTPQKLFTAPPEMVEYTRQLAGEKIYAVFTDFSHDKISRDEAVNKIRLDTEEQVKEKFPQAEPFEVIEAFNVVSKDIFRNLVLTEYRRCDGRDLTSLRDISCEVDVFKPLHGSALFQRGQTQVLCTVTFDSIESSVKTDIITTALSGIKDKNFMLHYEFPPYATNEIGKLGGLNRRELGHGALAEKALRPVIPKDFPFTIRVTSEFPPYATNEIGKLGGLNRRELGHGALAEKALRPVIPKDFPFTIRVTSEVLESNGSSSMASACGGSLALMDAGVPISSAVAGVAVGLISKPNPEKLSEIHDYRLLTDILGIEDYNGDMDFKMAGTSKGITALQADIKIPGLPLKIVMEAIQQATVAKREILGIMNKTISKPRGSRKENGPVVENVRVPISRRARFVGPGGYNLRRLQAQTGVTISQVDEETFSVFAPTPHAMHEAQEFITDICKDDQEQQLEFGAVYTATITEIRDSGVMVKLYPNMSAVLLHNSQLDHKRIKHPSALGLEVGQQIQVKYFGRDPTDGRMRLSRKVLQSPAATVVKTLSERQSITMGTADG</sequence>
<gene>
    <name evidence="1" type="ORF">PGIGA_G00172940</name>
</gene>
<evidence type="ECO:0000313" key="1">
    <source>
        <dbReference type="EMBL" id="MCI4394805.1"/>
    </source>
</evidence>
<protein>
    <submittedName>
        <fullName evidence="1">Uncharacterized protein</fullName>
    </submittedName>
</protein>
<dbReference type="EMBL" id="CM040481">
    <property type="protein sequence ID" value="MCI4394805.1"/>
    <property type="molecule type" value="Genomic_DNA"/>
</dbReference>
<accession>A0ACC5XUA1</accession>
<reference evidence="1 2" key="1">
    <citation type="journal article" date="2022" name="bioRxiv">
        <title>An ancient truncated duplication of the anti-Mullerian hormone receptor type 2 gene is a potential conserved master sex determinant in the Pangasiidae catfish family.</title>
        <authorList>
            <person name="Wen M."/>
            <person name="Pan Q."/>
            <person name="Jouanno E."/>
            <person name="Montfort J."/>
            <person name="Zahm M."/>
            <person name="Cabau C."/>
            <person name="Klopp C."/>
            <person name="Iampietro C."/>
            <person name="Roques C."/>
            <person name="Bouchez O."/>
            <person name="Castinel A."/>
            <person name="Donnadieu C."/>
            <person name="Parrinello H."/>
            <person name="Poncet C."/>
            <person name="Belmonte E."/>
            <person name="Gautier V."/>
            <person name="Avarre J.-C."/>
            <person name="Dugue R."/>
            <person name="Gustiano R."/>
            <person name="Ha T.T.T."/>
            <person name="Campet M."/>
            <person name="Sriphairoj K."/>
            <person name="Ribolli J."/>
            <person name="de Almeida F.L."/>
            <person name="Desvignes T."/>
            <person name="Postlethwait J.H."/>
            <person name="Bucao C.F."/>
            <person name="Robinson-Rechavi M."/>
            <person name="Bobe J."/>
            <person name="Herpin A."/>
            <person name="Guiguen Y."/>
        </authorList>
    </citation>
    <scope>NUCLEOTIDE SEQUENCE [LARGE SCALE GENOMIC DNA]</scope>
    <source>
        <strain evidence="1">YG-Dec2019</strain>
    </source>
</reference>
<comment type="caution">
    <text evidence="1">The sequence shown here is derived from an EMBL/GenBank/DDBJ whole genome shotgun (WGS) entry which is preliminary data.</text>
</comment>